<feature type="transmembrane region" description="Helical" evidence="1">
    <location>
        <begin position="20"/>
        <end position="41"/>
    </location>
</feature>
<name>A0ABS9VRP6_9SPHN</name>
<keyword evidence="1" id="KW-1133">Transmembrane helix</keyword>
<dbReference type="RefSeq" id="WP_241448101.1">
    <property type="nucleotide sequence ID" value="NZ_JAKZHW010000002.1"/>
</dbReference>
<gene>
    <name evidence="2" type="ORF">LZ016_14160</name>
</gene>
<reference evidence="2 3" key="1">
    <citation type="submission" date="2022-03" db="EMBL/GenBank/DDBJ databases">
        <authorList>
            <person name="Jo J.-H."/>
            <person name="Im W.-T."/>
        </authorList>
    </citation>
    <scope>NUCLEOTIDE SEQUENCE [LARGE SCALE GENOMIC DNA]</scope>
    <source>
        <strain evidence="2 3">SM33</strain>
    </source>
</reference>
<keyword evidence="3" id="KW-1185">Reference proteome</keyword>
<sequence length="58" mass="6072">MPGLPVISQRTRQVAKVAGGVVGGLVLLDFIGFVATVYFSAELLQVAQRYGVAGLLPK</sequence>
<organism evidence="2 3">
    <name type="scientific">Sphingomonas telluris</name>
    <dbReference type="NCBI Taxonomy" id="2907998"/>
    <lineage>
        <taxon>Bacteria</taxon>
        <taxon>Pseudomonadati</taxon>
        <taxon>Pseudomonadota</taxon>
        <taxon>Alphaproteobacteria</taxon>
        <taxon>Sphingomonadales</taxon>
        <taxon>Sphingomonadaceae</taxon>
        <taxon>Sphingomonas</taxon>
    </lineage>
</organism>
<protein>
    <submittedName>
        <fullName evidence="2">Uncharacterized protein</fullName>
    </submittedName>
</protein>
<dbReference type="EMBL" id="JAKZHW010000002">
    <property type="protein sequence ID" value="MCH8617237.1"/>
    <property type="molecule type" value="Genomic_DNA"/>
</dbReference>
<keyword evidence="1" id="KW-0812">Transmembrane</keyword>
<proteinExistence type="predicted"/>
<keyword evidence="1" id="KW-0472">Membrane</keyword>
<accession>A0ABS9VRP6</accession>
<evidence type="ECO:0000313" key="3">
    <source>
        <dbReference type="Proteomes" id="UP001203058"/>
    </source>
</evidence>
<dbReference type="Proteomes" id="UP001203058">
    <property type="component" value="Unassembled WGS sequence"/>
</dbReference>
<comment type="caution">
    <text evidence="2">The sequence shown here is derived from an EMBL/GenBank/DDBJ whole genome shotgun (WGS) entry which is preliminary data.</text>
</comment>
<evidence type="ECO:0000256" key="1">
    <source>
        <dbReference type="SAM" id="Phobius"/>
    </source>
</evidence>
<evidence type="ECO:0000313" key="2">
    <source>
        <dbReference type="EMBL" id="MCH8617237.1"/>
    </source>
</evidence>